<proteinExistence type="predicted"/>
<evidence type="ECO:0000313" key="4">
    <source>
        <dbReference type="Proteomes" id="UP001211065"/>
    </source>
</evidence>
<organism evidence="3 4">
    <name type="scientific">Clydaea vesicula</name>
    <dbReference type="NCBI Taxonomy" id="447962"/>
    <lineage>
        <taxon>Eukaryota</taxon>
        <taxon>Fungi</taxon>
        <taxon>Fungi incertae sedis</taxon>
        <taxon>Chytridiomycota</taxon>
        <taxon>Chytridiomycota incertae sedis</taxon>
        <taxon>Chytridiomycetes</taxon>
        <taxon>Lobulomycetales</taxon>
        <taxon>Lobulomycetaceae</taxon>
        <taxon>Clydaea</taxon>
    </lineage>
</organism>
<protein>
    <submittedName>
        <fullName evidence="3">Uncharacterized protein</fullName>
    </submittedName>
</protein>
<keyword evidence="2" id="KW-0472">Membrane</keyword>
<accession>A0AAD5XUB1</accession>
<feature type="transmembrane region" description="Helical" evidence="2">
    <location>
        <begin position="165"/>
        <end position="183"/>
    </location>
</feature>
<feature type="transmembrane region" description="Helical" evidence="2">
    <location>
        <begin position="122"/>
        <end position="145"/>
    </location>
</feature>
<gene>
    <name evidence="3" type="ORF">HK099_006387</name>
</gene>
<sequence length="288" mass="31600">MSNSSVIAPSLNTFAGNTAAPLLAFSWGAATVIALYRKYVLCPITNCNFFLIVTLRNLSLNRGTKTDIVQFLAGICLILQEVISFVDTLYTNYQPGELSNNPVLIIRITVLVPKSIQLYARILLFTLFGASLITVASATLLNISFTNCGMPLDTRLNGLGKIGFSILYFLLLVCFFIPFVKIYGQVTSAKIGTGHLKRISKTILIQISIPIVIYFIAAMVRYANLYGEYFFLGFILEDVSIFVAMSLTYSMASSGNSSTSTSSPGTSNTNYMQHNTNSANAGNYKNRW</sequence>
<keyword evidence="2" id="KW-1133">Transmembrane helix</keyword>
<evidence type="ECO:0000256" key="2">
    <source>
        <dbReference type="SAM" id="Phobius"/>
    </source>
</evidence>
<evidence type="ECO:0000256" key="1">
    <source>
        <dbReference type="SAM" id="MobiDB-lite"/>
    </source>
</evidence>
<evidence type="ECO:0000313" key="3">
    <source>
        <dbReference type="EMBL" id="KAJ3215387.1"/>
    </source>
</evidence>
<feature type="transmembrane region" description="Helical" evidence="2">
    <location>
        <begin position="19"/>
        <end position="36"/>
    </location>
</feature>
<keyword evidence="4" id="KW-1185">Reference proteome</keyword>
<feature type="region of interest" description="Disordered" evidence="1">
    <location>
        <begin position="254"/>
        <end position="288"/>
    </location>
</feature>
<feature type="compositionally biased region" description="Low complexity" evidence="1">
    <location>
        <begin position="254"/>
        <end position="270"/>
    </location>
</feature>
<feature type="transmembrane region" description="Helical" evidence="2">
    <location>
        <begin position="203"/>
        <end position="223"/>
    </location>
</feature>
<dbReference type="Proteomes" id="UP001211065">
    <property type="component" value="Unassembled WGS sequence"/>
</dbReference>
<dbReference type="EMBL" id="JADGJW010000547">
    <property type="protein sequence ID" value="KAJ3215387.1"/>
    <property type="molecule type" value="Genomic_DNA"/>
</dbReference>
<reference evidence="3" key="1">
    <citation type="submission" date="2020-05" db="EMBL/GenBank/DDBJ databases">
        <title>Phylogenomic resolution of chytrid fungi.</title>
        <authorList>
            <person name="Stajich J.E."/>
            <person name="Amses K."/>
            <person name="Simmons R."/>
            <person name="Seto K."/>
            <person name="Myers J."/>
            <person name="Bonds A."/>
            <person name="Quandt C.A."/>
            <person name="Barry K."/>
            <person name="Liu P."/>
            <person name="Grigoriev I."/>
            <person name="Longcore J.E."/>
            <person name="James T.Y."/>
        </authorList>
    </citation>
    <scope>NUCLEOTIDE SEQUENCE</scope>
    <source>
        <strain evidence="3">JEL0476</strain>
    </source>
</reference>
<dbReference type="AlphaFoldDB" id="A0AAD5XUB1"/>
<name>A0AAD5XUB1_9FUNG</name>
<feature type="transmembrane region" description="Helical" evidence="2">
    <location>
        <begin position="229"/>
        <end position="249"/>
    </location>
</feature>
<keyword evidence="2" id="KW-0812">Transmembrane</keyword>
<comment type="caution">
    <text evidence="3">The sequence shown here is derived from an EMBL/GenBank/DDBJ whole genome shotgun (WGS) entry which is preliminary data.</text>
</comment>
<feature type="compositionally biased region" description="Polar residues" evidence="1">
    <location>
        <begin position="271"/>
        <end position="288"/>
    </location>
</feature>